<dbReference type="Proteomes" id="UP000622166">
    <property type="component" value="Unassembled WGS sequence"/>
</dbReference>
<dbReference type="AlphaFoldDB" id="A0A918UPV8"/>
<evidence type="ECO:0008006" key="4">
    <source>
        <dbReference type="Google" id="ProtNLM"/>
    </source>
</evidence>
<keyword evidence="3" id="KW-1185">Reference proteome</keyword>
<comment type="caution">
    <text evidence="2">The sequence shown here is derived from an EMBL/GenBank/DDBJ whole genome shotgun (WGS) entry which is preliminary data.</text>
</comment>
<gene>
    <name evidence="2" type="ORF">GCM10010365_52450</name>
</gene>
<evidence type="ECO:0000313" key="3">
    <source>
        <dbReference type="Proteomes" id="UP000622166"/>
    </source>
</evidence>
<protein>
    <recommendedName>
        <fullName evidence="4">Secreted protein</fullName>
    </recommendedName>
</protein>
<evidence type="ECO:0000313" key="2">
    <source>
        <dbReference type="EMBL" id="GGZ25699.1"/>
    </source>
</evidence>
<sequence length="226" mass="24065">MRYVRCAAAVLTAVGLVTVLGSTATAAPAAGQDTAQSCGPVKLSGALPAPPAGMSVQQTVTIGEDCRPELGPVRYEPTSTAASSPARASAAAASVTRQLRSWNEMYDCCNIRMTGLYSTATWTVADGRISSATTTATQEWNREPWDAGWSLKAATDKKDCATDCPVVNHEADADFTYKGVFDITGEWYANTHHSSVGLNPDATAVCTFDVELRNTFIGWNWQRGCE</sequence>
<reference evidence="2" key="2">
    <citation type="submission" date="2020-09" db="EMBL/GenBank/DDBJ databases">
        <authorList>
            <person name="Sun Q."/>
            <person name="Ohkuma M."/>
        </authorList>
    </citation>
    <scope>NUCLEOTIDE SEQUENCE</scope>
    <source>
        <strain evidence="2">JCM 4815</strain>
    </source>
</reference>
<dbReference type="EMBL" id="BMVW01000012">
    <property type="protein sequence ID" value="GGZ25699.1"/>
    <property type="molecule type" value="Genomic_DNA"/>
</dbReference>
<evidence type="ECO:0000256" key="1">
    <source>
        <dbReference type="SAM" id="SignalP"/>
    </source>
</evidence>
<feature type="chain" id="PRO_5037525254" description="Secreted protein" evidence="1">
    <location>
        <begin position="27"/>
        <end position="226"/>
    </location>
</feature>
<keyword evidence="1" id="KW-0732">Signal</keyword>
<organism evidence="2 3">
    <name type="scientific">Streptomyces poonensis</name>
    <dbReference type="NCBI Taxonomy" id="68255"/>
    <lineage>
        <taxon>Bacteria</taxon>
        <taxon>Bacillati</taxon>
        <taxon>Actinomycetota</taxon>
        <taxon>Actinomycetes</taxon>
        <taxon>Kitasatosporales</taxon>
        <taxon>Streptomycetaceae</taxon>
        <taxon>Streptomyces</taxon>
    </lineage>
</organism>
<proteinExistence type="predicted"/>
<reference evidence="2" key="1">
    <citation type="journal article" date="2014" name="Int. J. Syst. Evol. Microbiol.">
        <title>Complete genome sequence of Corynebacterium casei LMG S-19264T (=DSM 44701T), isolated from a smear-ripened cheese.</title>
        <authorList>
            <consortium name="US DOE Joint Genome Institute (JGI-PGF)"/>
            <person name="Walter F."/>
            <person name="Albersmeier A."/>
            <person name="Kalinowski J."/>
            <person name="Ruckert C."/>
        </authorList>
    </citation>
    <scope>NUCLEOTIDE SEQUENCE</scope>
    <source>
        <strain evidence="2">JCM 4815</strain>
    </source>
</reference>
<feature type="signal peptide" evidence="1">
    <location>
        <begin position="1"/>
        <end position="26"/>
    </location>
</feature>
<name>A0A918UPV8_9ACTN</name>
<accession>A0A918UPV8</accession>